<dbReference type="EMBL" id="CP144751">
    <property type="protein sequence ID" value="WVZ84849.1"/>
    <property type="molecule type" value="Genomic_DNA"/>
</dbReference>
<feature type="domain" description="Reverse transcriptase zinc-binding" evidence="1">
    <location>
        <begin position="260"/>
        <end position="344"/>
    </location>
</feature>
<dbReference type="InterPro" id="IPR026960">
    <property type="entry name" value="RVT-Znf"/>
</dbReference>
<proteinExistence type="predicted"/>
<dbReference type="Pfam" id="PF13966">
    <property type="entry name" value="zf-RVT"/>
    <property type="match status" value="1"/>
</dbReference>
<gene>
    <name evidence="2" type="ORF">U9M48_031834</name>
</gene>
<evidence type="ECO:0000313" key="2">
    <source>
        <dbReference type="EMBL" id="WVZ84849.1"/>
    </source>
</evidence>
<dbReference type="AlphaFoldDB" id="A0AAQ3U616"/>
<dbReference type="PANTHER" id="PTHR33116">
    <property type="entry name" value="REVERSE TRANSCRIPTASE ZINC-BINDING DOMAIN-CONTAINING PROTEIN-RELATED-RELATED"/>
    <property type="match status" value="1"/>
</dbReference>
<name>A0AAQ3U616_PASNO</name>
<keyword evidence="3" id="KW-1185">Reference proteome</keyword>
<dbReference type="Proteomes" id="UP001341281">
    <property type="component" value="Chromosome 07"/>
</dbReference>
<organism evidence="2 3">
    <name type="scientific">Paspalum notatum var. saurae</name>
    <dbReference type="NCBI Taxonomy" id="547442"/>
    <lineage>
        <taxon>Eukaryota</taxon>
        <taxon>Viridiplantae</taxon>
        <taxon>Streptophyta</taxon>
        <taxon>Embryophyta</taxon>
        <taxon>Tracheophyta</taxon>
        <taxon>Spermatophyta</taxon>
        <taxon>Magnoliopsida</taxon>
        <taxon>Liliopsida</taxon>
        <taxon>Poales</taxon>
        <taxon>Poaceae</taxon>
        <taxon>PACMAD clade</taxon>
        <taxon>Panicoideae</taxon>
        <taxon>Andropogonodae</taxon>
        <taxon>Paspaleae</taxon>
        <taxon>Paspalinae</taxon>
        <taxon>Paspalum</taxon>
    </lineage>
</organism>
<protein>
    <recommendedName>
        <fullName evidence="1">Reverse transcriptase zinc-binding domain-containing protein</fullName>
    </recommendedName>
</protein>
<accession>A0AAQ3U616</accession>
<dbReference type="PANTHER" id="PTHR33116:SF78">
    <property type="entry name" value="OS12G0587133 PROTEIN"/>
    <property type="match status" value="1"/>
</dbReference>
<reference evidence="2 3" key="1">
    <citation type="submission" date="2024-02" db="EMBL/GenBank/DDBJ databases">
        <title>High-quality chromosome-scale genome assembly of Pensacola bahiagrass (Paspalum notatum Flugge var. saurae).</title>
        <authorList>
            <person name="Vega J.M."/>
            <person name="Podio M."/>
            <person name="Orjuela J."/>
            <person name="Siena L.A."/>
            <person name="Pessino S.C."/>
            <person name="Combes M.C."/>
            <person name="Mariac C."/>
            <person name="Albertini E."/>
            <person name="Pupilli F."/>
            <person name="Ortiz J.P.A."/>
            <person name="Leblanc O."/>
        </authorList>
    </citation>
    <scope>NUCLEOTIDE SEQUENCE [LARGE SCALE GENOMIC DNA]</scope>
    <source>
        <strain evidence="2">R1</strain>
        <tissue evidence="2">Leaf</tissue>
    </source>
</reference>
<feature type="non-terminal residue" evidence="2">
    <location>
        <position position="1"/>
    </location>
</feature>
<evidence type="ECO:0000259" key="1">
    <source>
        <dbReference type="Pfam" id="PF13966"/>
    </source>
</evidence>
<evidence type="ECO:0000313" key="3">
    <source>
        <dbReference type="Proteomes" id="UP001341281"/>
    </source>
</evidence>
<sequence length="432" mass="48643">MAAPTVLGFGTGTGIPLTIKKPSKSYLLPLIDKVASKLPGWKAPLLSKAGRLVLVKSVLSSTPIHLMLALDLPKWVIKAIDKRRRGFLWKGHEQANGGNCMVSWAKRPLLYDGLGVLDLERLGWSLRIRWLWFMKTDTSRPGAGLNVQISRQAKALFDMATEVIVGNGENTNFWTDRWLHGKRVVDMAPNLFRAIPKRVAKRHKVSQAVRSISWVPDIKGALTVQVLIEYLHIWELLEEVIIQPDTPDNLVWRLSSSGCYSSKSAYEAMFIGTIKFSPWKRVWKAWAPGKCKFFMWLALNNRCWTSGRLAKRGLSHQSACPFCDRTTESINHVLSSCVLAREVWTLVLQRFNHVVRPPDHDSRLNSWWVRAASSLPKEMRKRFNSLCPGSCGSTGMPAFFENIRPNAQLVVQAVATEGHLWCLAGAKALQDL</sequence>